<feature type="binding site" evidence="8">
    <location>
        <begin position="41"/>
        <end position="42"/>
    </location>
    <ligand>
        <name>substrate</name>
    </ligand>
</feature>
<reference evidence="9 10" key="1">
    <citation type="journal article" date="2014" name="Gene">
        <title>A comparative genomic analysis of the alkalitolerant soil bacterium Bacillus lehensis G1.</title>
        <authorList>
            <person name="Noor Y.M."/>
            <person name="Samsulrizal N.H."/>
            <person name="Jema'on N.A."/>
            <person name="Low K.O."/>
            <person name="Ramli A.N."/>
            <person name="Alias N.I."/>
            <person name="Damis S.I."/>
            <person name="Fuzi S.F."/>
            <person name="Isa M.N."/>
            <person name="Murad A.M."/>
            <person name="Raih M.F."/>
            <person name="Bakar F.D."/>
            <person name="Najimudin N."/>
            <person name="Mahadi N.M."/>
            <person name="Illias R.M."/>
        </authorList>
    </citation>
    <scope>NUCLEOTIDE SEQUENCE [LARGE SCALE GENOMIC DNA]</scope>
    <source>
        <strain evidence="9 10">G1</strain>
    </source>
</reference>
<gene>
    <name evidence="8" type="primary">murI</name>
    <name evidence="9" type="ORF">BleG1_2648</name>
</gene>
<dbReference type="Gene3D" id="3.40.50.1860">
    <property type="match status" value="2"/>
</dbReference>
<comment type="pathway">
    <text evidence="8">Cell wall biogenesis; peptidoglycan biosynthesis.</text>
</comment>
<sequence>MDKPIGVIDSGYGGLTVATELMRQLPKEAIYYVGDSKRCPYGPRSVEEVRRYTWEMIDHLLTFEVKMIVIACNTATAVVLHEARQTLAIPVVGVIQPGAITAMKVTNNQQIAVIGTTGTIKSQAYSLALSSISEDVQVESLACPLFVPLVEQGIIAGEEAELIVKESLEPLQNGTYDTLILGCTHYPLLKPIIEHYLPSHVTVISSGEETAREVSSVLFHHSLNRKAGQMPQHRFFTTGEAKPFKAFAQDRFNLLSAKIESITLDHRLKLER</sequence>
<comment type="function">
    <text evidence="8">Provides the (R)-glutamate required for cell wall biosynthesis.</text>
</comment>
<feature type="active site" description="Proton donor/acceptor" evidence="8">
    <location>
        <position position="183"/>
    </location>
</feature>
<dbReference type="NCBIfam" id="TIGR00067">
    <property type="entry name" value="glut_race"/>
    <property type="match status" value="1"/>
</dbReference>
<dbReference type="HAMAP" id="MF_00258">
    <property type="entry name" value="Glu_racemase"/>
    <property type="match status" value="1"/>
</dbReference>
<evidence type="ECO:0000256" key="5">
    <source>
        <dbReference type="ARBA" id="ARBA00023235"/>
    </source>
</evidence>
<dbReference type="PROSITE" id="PS00924">
    <property type="entry name" value="ASP_GLU_RACEMASE_2"/>
    <property type="match status" value="1"/>
</dbReference>
<dbReference type="InterPro" id="IPR001920">
    <property type="entry name" value="Asp/Glu_race"/>
</dbReference>
<feature type="binding site" evidence="8">
    <location>
        <begin position="73"/>
        <end position="74"/>
    </location>
    <ligand>
        <name>substrate</name>
    </ligand>
</feature>
<evidence type="ECO:0000256" key="4">
    <source>
        <dbReference type="ARBA" id="ARBA00022984"/>
    </source>
</evidence>
<dbReference type="InterPro" id="IPR004391">
    <property type="entry name" value="Glu_race"/>
</dbReference>
<dbReference type="GO" id="GO:0042802">
    <property type="term" value="F:identical protein binding"/>
    <property type="evidence" value="ECO:0007669"/>
    <property type="project" value="UniProtKB-ARBA"/>
</dbReference>
<dbReference type="GO" id="GO:0009252">
    <property type="term" value="P:peptidoglycan biosynthetic process"/>
    <property type="evidence" value="ECO:0007669"/>
    <property type="project" value="UniProtKB-UniRule"/>
</dbReference>
<keyword evidence="4 8" id="KW-0573">Peptidoglycan synthesis</keyword>
<dbReference type="HOGENOM" id="CLU_052344_0_2_9"/>
<evidence type="ECO:0000313" key="10">
    <source>
        <dbReference type="Proteomes" id="UP000027142"/>
    </source>
</evidence>
<dbReference type="eggNOG" id="COG0796">
    <property type="taxonomic scope" value="Bacteria"/>
</dbReference>
<dbReference type="OrthoDB" id="9801055at2"/>
<dbReference type="FunFam" id="3.40.50.1860:FF:000002">
    <property type="entry name" value="Glutamate racemase"/>
    <property type="match status" value="1"/>
</dbReference>
<comment type="catalytic activity">
    <reaction evidence="1 8">
        <text>L-glutamate = D-glutamate</text>
        <dbReference type="Rhea" id="RHEA:12813"/>
        <dbReference type="ChEBI" id="CHEBI:29985"/>
        <dbReference type="ChEBI" id="CHEBI:29986"/>
        <dbReference type="EC" id="5.1.1.3"/>
    </reaction>
</comment>
<evidence type="ECO:0000256" key="2">
    <source>
        <dbReference type="ARBA" id="ARBA00013090"/>
    </source>
</evidence>
<dbReference type="InterPro" id="IPR018187">
    <property type="entry name" value="Asp/Glu_racemase_AS_1"/>
</dbReference>
<dbReference type="PATRIC" id="fig|1246626.3.peg.2640"/>
<dbReference type="EMBL" id="CP003923">
    <property type="protein sequence ID" value="AIC95213.1"/>
    <property type="molecule type" value="Genomic_DNA"/>
</dbReference>
<keyword evidence="3 8" id="KW-0133">Cell shape</keyword>
<dbReference type="STRING" id="1246626.BleG1_2648"/>
<accession>A0A060M3S6</accession>
<evidence type="ECO:0000256" key="7">
    <source>
        <dbReference type="ARBA" id="ARBA00070053"/>
    </source>
</evidence>
<dbReference type="SUPFAM" id="SSF53681">
    <property type="entry name" value="Aspartate/glutamate racemase"/>
    <property type="match status" value="2"/>
</dbReference>
<evidence type="ECO:0000256" key="8">
    <source>
        <dbReference type="HAMAP-Rule" id="MF_00258"/>
    </source>
</evidence>
<dbReference type="KEGG" id="ble:BleG1_2648"/>
<name>A0A060M3S6_9BACI</name>
<dbReference type="PROSITE" id="PS00923">
    <property type="entry name" value="ASP_GLU_RACEMASE_1"/>
    <property type="match status" value="1"/>
</dbReference>
<dbReference type="PANTHER" id="PTHR21198:SF2">
    <property type="entry name" value="GLUTAMATE RACEMASE"/>
    <property type="match status" value="1"/>
</dbReference>
<evidence type="ECO:0000256" key="3">
    <source>
        <dbReference type="ARBA" id="ARBA00022960"/>
    </source>
</evidence>
<dbReference type="Pfam" id="PF01177">
    <property type="entry name" value="Asp_Glu_race"/>
    <property type="match status" value="1"/>
</dbReference>
<proteinExistence type="inferred from homology"/>
<dbReference type="AlphaFoldDB" id="A0A060M3S6"/>
<protein>
    <recommendedName>
        <fullName evidence="7 8">Glutamate racemase</fullName>
        <ecNumber evidence="2 8">5.1.1.3</ecNumber>
    </recommendedName>
</protein>
<dbReference type="PANTHER" id="PTHR21198">
    <property type="entry name" value="GLUTAMATE RACEMASE"/>
    <property type="match status" value="1"/>
</dbReference>
<feature type="binding site" evidence="8">
    <location>
        <begin position="184"/>
        <end position="185"/>
    </location>
    <ligand>
        <name>substrate</name>
    </ligand>
</feature>
<dbReference type="GO" id="GO:0008881">
    <property type="term" value="F:glutamate racemase activity"/>
    <property type="evidence" value="ECO:0007669"/>
    <property type="project" value="UniProtKB-UniRule"/>
</dbReference>
<evidence type="ECO:0000256" key="1">
    <source>
        <dbReference type="ARBA" id="ARBA00001602"/>
    </source>
</evidence>
<keyword evidence="5 8" id="KW-0413">Isomerase</keyword>
<keyword evidence="10" id="KW-1185">Reference proteome</keyword>
<dbReference type="Proteomes" id="UP000027142">
    <property type="component" value="Chromosome"/>
</dbReference>
<evidence type="ECO:0000256" key="6">
    <source>
        <dbReference type="ARBA" id="ARBA00023316"/>
    </source>
</evidence>
<comment type="similarity">
    <text evidence="8">Belongs to the aspartate/glutamate racemases family.</text>
</comment>
<feature type="active site" description="Proton donor/acceptor" evidence="8">
    <location>
        <position position="72"/>
    </location>
</feature>
<dbReference type="InterPro" id="IPR033134">
    <property type="entry name" value="Asp/Glu_racemase_AS_2"/>
</dbReference>
<dbReference type="NCBIfam" id="NF002035">
    <property type="entry name" value="PRK00865.1-3"/>
    <property type="match status" value="1"/>
</dbReference>
<dbReference type="InterPro" id="IPR015942">
    <property type="entry name" value="Asp/Glu/hydantoin_racemase"/>
</dbReference>
<feature type="binding site" evidence="8">
    <location>
        <begin position="9"/>
        <end position="10"/>
    </location>
    <ligand>
        <name>substrate</name>
    </ligand>
</feature>
<keyword evidence="6 8" id="KW-0961">Cell wall biogenesis/degradation</keyword>
<dbReference type="RefSeq" id="WP_038481722.1">
    <property type="nucleotide sequence ID" value="NZ_CP003923.1"/>
</dbReference>
<dbReference type="GO" id="GO:0071555">
    <property type="term" value="P:cell wall organization"/>
    <property type="evidence" value="ECO:0007669"/>
    <property type="project" value="UniProtKB-KW"/>
</dbReference>
<dbReference type="UniPathway" id="UPA00219"/>
<organism evidence="9 10">
    <name type="scientific">Shouchella lehensis G1</name>
    <dbReference type="NCBI Taxonomy" id="1246626"/>
    <lineage>
        <taxon>Bacteria</taxon>
        <taxon>Bacillati</taxon>
        <taxon>Bacillota</taxon>
        <taxon>Bacilli</taxon>
        <taxon>Bacillales</taxon>
        <taxon>Bacillaceae</taxon>
        <taxon>Shouchella</taxon>
    </lineage>
</organism>
<evidence type="ECO:0000313" key="9">
    <source>
        <dbReference type="EMBL" id="AIC95213.1"/>
    </source>
</evidence>
<dbReference type="EC" id="5.1.1.3" evidence="2 8"/>
<dbReference type="GO" id="GO:0008360">
    <property type="term" value="P:regulation of cell shape"/>
    <property type="evidence" value="ECO:0007669"/>
    <property type="project" value="UniProtKB-KW"/>
</dbReference>